<dbReference type="InterPro" id="IPR013762">
    <property type="entry name" value="Integrase-like_cat_sf"/>
</dbReference>
<protein>
    <submittedName>
        <fullName evidence="7">Site-specific recombinase XerD</fullName>
    </submittedName>
</protein>
<dbReference type="Pfam" id="PF00589">
    <property type="entry name" value="Phage_integrase"/>
    <property type="match status" value="1"/>
</dbReference>
<dbReference type="InterPro" id="IPR002104">
    <property type="entry name" value="Integrase_catalytic"/>
</dbReference>
<name>K9UCW3_CHAP6</name>
<evidence type="ECO:0000256" key="1">
    <source>
        <dbReference type="ARBA" id="ARBA00008857"/>
    </source>
</evidence>
<reference evidence="7 8" key="1">
    <citation type="submission" date="2012-05" db="EMBL/GenBank/DDBJ databases">
        <title>Finished chromosome of genome of Chamaesiphon sp. PCC 6605.</title>
        <authorList>
            <consortium name="US DOE Joint Genome Institute"/>
            <person name="Gugger M."/>
            <person name="Coursin T."/>
            <person name="Rippka R."/>
            <person name="Tandeau De Marsac N."/>
            <person name="Huntemann M."/>
            <person name="Wei C.-L."/>
            <person name="Han J."/>
            <person name="Detter J.C."/>
            <person name="Han C."/>
            <person name="Tapia R."/>
            <person name="Chen A."/>
            <person name="Kyrpides N."/>
            <person name="Mavromatis K."/>
            <person name="Markowitz V."/>
            <person name="Szeto E."/>
            <person name="Ivanova N."/>
            <person name="Pagani I."/>
            <person name="Pati A."/>
            <person name="Goodwin L."/>
            <person name="Nordberg H.P."/>
            <person name="Cantor M.N."/>
            <person name="Hua S.X."/>
            <person name="Woyke T."/>
            <person name="Kerfeld C.A."/>
        </authorList>
    </citation>
    <scope>NUCLEOTIDE SEQUENCE [LARGE SCALE GENOMIC DNA]</scope>
    <source>
        <strain evidence="8">ATCC 27169 / PCC 6605</strain>
    </source>
</reference>
<dbReference type="GO" id="GO:0015074">
    <property type="term" value="P:DNA integration"/>
    <property type="evidence" value="ECO:0007669"/>
    <property type="project" value="InterPro"/>
</dbReference>
<dbReference type="Proteomes" id="UP000010366">
    <property type="component" value="Chromosome"/>
</dbReference>
<dbReference type="Gene3D" id="1.10.150.130">
    <property type="match status" value="1"/>
</dbReference>
<dbReference type="GO" id="GO:0003677">
    <property type="term" value="F:DNA binding"/>
    <property type="evidence" value="ECO:0007669"/>
    <property type="project" value="UniProtKB-UniRule"/>
</dbReference>
<dbReference type="GO" id="GO:0006310">
    <property type="term" value="P:DNA recombination"/>
    <property type="evidence" value="ECO:0007669"/>
    <property type="project" value="UniProtKB-KW"/>
</dbReference>
<dbReference type="EMBL" id="CP003600">
    <property type="protein sequence ID" value="AFY92942.1"/>
    <property type="molecule type" value="Genomic_DNA"/>
</dbReference>
<gene>
    <name evidence="7" type="ORF">Cha6605_1821</name>
</gene>
<dbReference type="PATRIC" id="fig|1173020.3.peg.2074"/>
<evidence type="ECO:0000313" key="8">
    <source>
        <dbReference type="Proteomes" id="UP000010366"/>
    </source>
</evidence>
<dbReference type="PANTHER" id="PTHR30349">
    <property type="entry name" value="PHAGE INTEGRASE-RELATED"/>
    <property type="match status" value="1"/>
</dbReference>
<evidence type="ECO:0000259" key="5">
    <source>
        <dbReference type="PROSITE" id="PS51898"/>
    </source>
</evidence>
<dbReference type="SUPFAM" id="SSF56349">
    <property type="entry name" value="DNA breaking-rejoining enzymes"/>
    <property type="match status" value="1"/>
</dbReference>
<evidence type="ECO:0000256" key="2">
    <source>
        <dbReference type="ARBA" id="ARBA00023125"/>
    </source>
</evidence>
<dbReference type="PROSITE" id="PS51898">
    <property type="entry name" value="TYR_RECOMBINASE"/>
    <property type="match status" value="1"/>
</dbReference>
<dbReference type="PROSITE" id="PS51900">
    <property type="entry name" value="CB"/>
    <property type="match status" value="1"/>
</dbReference>
<sequence>MIEINWQRDYHGEFTCPRCSYLPLKLKGNYRGSKKLFCSQCRNTIISSVQLSSRSRYLESRMKDEYIDWERDYHGEFICPECDAPGISARGIRKKSGKRHFGCPTCKKKQEESCEISIIKIEDPLNPGVNWYTNHRIGGFICPKCQAEDIYLTGIRFGKKRFQCKSCKHRQLDSLILSNVNVSHYSDNTSSAIKSFDWKDEQWDLRTINPNFDDRDRGIHLANFANIHPVWFKVEVKKYVKHLCKTGRSLSTIQQDLSTLRRFSRYLVRENISSFDEINRSLILDYLVREQKVNKLKLSGLRKLFTIGTTKGWFDIDQDIIRDADYPKQYQSNPDPISDQVREQVEQNLHLLPDPIARMWLIGYFSAMRPSELALLKRDCLVREGQHWKLIWHRKKTDDYHEIPISRTVAKVVQDQQEYIQNLWGDKWDYLFCHYHNLSKTDVSQPQLEPVTKVLPIHANHPLSVGIRTLITVLDIRDENGLLAKFQSKLLRSTRLTELFAQGHDLAVVSAWAGHKQFATTATHYTEVSCNLIEKETGHIQKALVNSNGHRILYESFPKSFWETPISHKLELTQTHVNTPIYGYCGLPLNQDCHKSRACYTCECFVATIEKLPQYINTLNELRAKLIKAMSVGQEVLVEQFGRQAEQLDKIIASLQQGAA</sequence>
<dbReference type="InterPro" id="IPR011010">
    <property type="entry name" value="DNA_brk_join_enz"/>
</dbReference>
<feature type="domain" description="Core-binding (CB)" evidence="6">
    <location>
        <begin position="234"/>
        <end position="309"/>
    </location>
</feature>
<dbReference type="HOGENOM" id="CLU_031452_0_0_3"/>
<evidence type="ECO:0000256" key="4">
    <source>
        <dbReference type="PROSITE-ProRule" id="PRU01248"/>
    </source>
</evidence>
<dbReference type="PANTHER" id="PTHR30349:SF41">
    <property type="entry name" value="INTEGRASE_RECOMBINASE PROTEIN MJ0367-RELATED"/>
    <property type="match status" value="1"/>
</dbReference>
<accession>K9UCW3</accession>
<evidence type="ECO:0000259" key="6">
    <source>
        <dbReference type="PROSITE" id="PS51900"/>
    </source>
</evidence>
<dbReference type="Gene3D" id="1.10.443.10">
    <property type="entry name" value="Intergrase catalytic core"/>
    <property type="match status" value="1"/>
</dbReference>
<evidence type="ECO:0000313" key="7">
    <source>
        <dbReference type="EMBL" id="AFY92942.1"/>
    </source>
</evidence>
<dbReference type="InterPro" id="IPR010998">
    <property type="entry name" value="Integrase_recombinase_N"/>
</dbReference>
<proteinExistence type="inferred from homology"/>
<dbReference type="InterPro" id="IPR044068">
    <property type="entry name" value="CB"/>
</dbReference>
<dbReference type="CDD" id="cd00397">
    <property type="entry name" value="DNA_BRE_C"/>
    <property type="match status" value="1"/>
</dbReference>
<feature type="domain" description="Tyr recombinase" evidence="5">
    <location>
        <begin position="332"/>
        <end position="538"/>
    </location>
</feature>
<dbReference type="AlphaFoldDB" id="K9UCW3"/>
<keyword evidence="3" id="KW-0233">DNA recombination</keyword>
<dbReference type="STRING" id="1173020.Cha6605_1821"/>
<dbReference type="KEGG" id="cmp:Cha6605_1821"/>
<organism evidence="7 8">
    <name type="scientific">Chamaesiphon minutus (strain ATCC 27169 / PCC 6605)</name>
    <dbReference type="NCBI Taxonomy" id="1173020"/>
    <lineage>
        <taxon>Bacteria</taxon>
        <taxon>Bacillati</taxon>
        <taxon>Cyanobacteriota</taxon>
        <taxon>Cyanophyceae</taxon>
        <taxon>Gomontiellales</taxon>
        <taxon>Chamaesiphonaceae</taxon>
        <taxon>Chamaesiphon</taxon>
    </lineage>
</organism>
<dbReference type="eggNOG" id="COG4974">
    <property type="taxonomic scope" value="Bacteria"/>
</dbReference>
<keyword evidence="8" id="KW-1185">Reference proteome</keyword>
<keyword evidence="2 4" id="KW-0238">DNA-binding</keyword>
<dbReference type="InterPro" id="IPR050090">
    <property type="entry name" value="Tyrosine_recombinase_XerCD"/>
</dbReference>
<comment type="similarity">
    <text evidence="1">Belongs to the 'phage' integrase family.</text>
</comment>
<evidence type="ECO:0000256" key="3">
    <source>
        <dbReference type="ARBA" id="ARBA00023172"/>
    </source>
</evidence>